<dbReference type="RefSeq" id="WP_099140096.1">
    <property type="nucleotide sequence ID" value="NZ_CAWNQJ010000044.1"/>
</dbReference>
<feature type="transmembrane region" description="Helical" evidence="1">
    <location>
        <begin position="48"/>
        <end position="68"/>
    </location>
</feature>
<keyword evidence="1" id="KW-1133">Transmembrane helix</keyword>
<dbReference type="Pfam" id="PF06836">
    <property type="entry name" value="DUF1240"/>
    <property type="match status" value="1"/>
</dbReference>
<evidence type="ECO:0000256" key="1">
    <source>
        <dbReference type="SAM" id="Phobius"/>
    </source>
</evidence>
<keyword evidence="1" id="KW-0472">Membrane</keyword>
<dbReference type="Proteomes" id="UP000225433">
    <property type="component" value="Unassembled WGS sequence"/>
</dbReference>
<protein>
    <submittedName>
        <fullName evidence="3">Membrane protein</fullName>
    </submittedName>
</protein>
<keyword evidence="1" id="KW-0812">Transmembrane</keyword>
<dbReference type="InterPro" id="IPR010665">
    <property type="entry name" value="DUF1240"/>
</dbReference>
<evidence type="ECO:0000313" key="3">
    <source>
        <dbReference type="EMBL" id="PHM51443.1"/>
    </source>
</evidence>
<gene>
    <name evidence="3" type="ORF">Xhom_04923</name>
</gene>
<feature type="transmembrane region" description="Helical" evidence="1">
    <location>
        <begin position="7"/>
        <end position="28"/>
    </location>
</feature>
<dbReference type="AlphaFoldDB" id="A0A1V0M4T5"/>
<organism evidence="2">
    <name type="scientific">Xenorhabdus hominickii</name>
    <dbReference type="NCBI Taxonomy" id="351679"/>
    <lineage>
        <taxon>Bacteria</taxon>
        <taxon>Pseudomonadati</taxon>
        <taxon>Pseudomonadota</taxon>
        <taxon>Gammaproteobacteria</taxon>
        <taxon>Enterobacterales</taxon>
        <taxon>Morganellaceae</taxon>
        <taxon>Xenorhabdus</taxon>
    </lineage>
</organism>
<evidence type="ECO:0000313" key="4">
    <source>
        <dbReference type="Proteomes" id="UP000225433"/>
    </source>
</evidence>
<dbReference type="EMBL" id="KX517801">
    <property type="protein sequence ID" value="ARD69891.1"/>
    <property type="molecule type" value="Genomic_DNA"/>
</dbReference>
<keyword evidence="2" id="KW-0614">Plasmid</keyword>
<proteinExistence type="predicted"/>
<geneLocation type="plasmid" evidence="2">
    <name>unnamed4</name>
</geneLocation>
<evidence type="ECO:0000313" key="2">
    <source>
        <dbReference type="EMBL" id="ARD69891.1"/>
    </source>
</evidence>
<accession>A0A1V0M4T5</accession>
<reference evidence="2" key="1">
    <citation type="journal article" date="2017" name="J. Invertebr. Pathol.">
        <title>Identification and bacterial characteristics of Xenorhabdus hominickii ANU101 from an entomopathogenic nematode, Steinernema monticolum.</title>
        <authorList>
            <person name="Park Y."/>
            <person name="Kang S."/>
            <person name="Sadekuzzaman M."/>
            <person name="Kim H."/>
            <person name="Jung J.K."/>
            <person name="Kim Y."/>
        </authorList>
    </citation>
    <scope>NUCLEOTIDE SEQUENCE</scope>
    <source>
        <strain evidence="2">ANU101</strain>
        <plasmid evidence="2">unnamed4</plasmid>
    </source>
</reference>
<name>A0A1V0M4T5_XENHO</name>
<feature type="transmembrane region" description="Helical" evidence="1">
    <location>
        <begin position="80"/>
        <end position="101"/>
    </location>
</feature>
<reference evidence="3 4" key="2">
    <citation type="journal article" date="2017" name="Nat. Microbiol.">
        <title>Natural product diversity associated with the nematode symbionts Photorhabdus and Xenorhabdus.</title>
        <authorList>
            <person name="Tobias N.J."/>
            <person name="Wolff H."/>
            <person name="Djahanschiri B."/>
            <person name="Grundmann F."/>
            <person name="Kronenwerth M."/>
            <person name="Shi Y.M."/>
            <person name="Simonyi S."/>
            <person name="Grun P."/>
            <person name="Shapiro-Ilan D."/>
            <person name="Pidot S.J."/>
            <person name="Stinear T.P."/>
            <person name="Ebersberger I."/>
            <person name="Bode H.B."/>
        </authorList>
    </citation>
    <scope>NUCLEOTIDE SEQUENCE [LARGE SCALE GENOMIC DNA]</scope>
    <source>
        <strain evidence="3 4">DSM 17903</strain>
    </source>
</reference>
<dbReference type="EMBL" id="NJAI01000018">
    <property type="protein sequence ID" value="PHM51443.1"/>
    <property type="molecule type" value="Genomic_DNA"/>
</dbReference>
<sequence length="133" mass="15738">MNNKNKLAVAIWMLFLFLIANVALFFSIGDVLLVYHLSDVVFFSWRVFSTLFFYPLICYFCISTLYYLSFSRMPKRNNSIYKILTFIGILGFFISFPVSWYTDLKLKENGYIICYKKSLTSQNKYVINEKLCD</sequence>